<keyword evidence="4" id="KW-1185">Reference proteome</keyword>
<comment type="caution">
    <text evidence="2">The sequence shown here is derived from an EMBL/GenBank/DDBJ whole genome shotgun (WGS) entry which is preliminary data.</text>
</comment>
<dbReference type="Pfam" id="PF19852">
    <property type="entry name" value="DUF6327"/>
    <property type="match status" value="1"/>
</dbReference>
<name>A0A316E2J3_9FLAO</name>
<protein>
    <submittedName>
        <fullName evidence="2">Uncharacterized protein</fullName>
    </submittedName>
</protein>
<dbReference type="EMBL" id="QGGQ01000002">
    <property type="protein sequence ID" value="PWK24634.1"/>
    <property type="molecule type" value="Genomic_DNA"/>
</dbReference>
<accession>A0A316E2J3</accession>
<dbReference type="EMBL" id="JACWLN010000001">
    <property type="protein sequence ID" value="MBD1259078.1"/>
    <property type="molecule type" value="Genomic_DNA"/>
</dbReference>
<dbReference type="OrthoDB" id="1149272at2"/>
<evidence type="ECO:0000313" key="2">
    <source>
        <dbReference type="EMBL" id="PWK24634.1"/>
    </source>
</evidence>
<dbReference type="AlphaFoldDB" id="A0A316E2J3"/>
<organism evidence="2 3">
    <name type="scientific">Maribacter polysiphoniae</name>
    <dbReference type="NCBI Taxonomy" id="429344"/>
    <lineage>
        <taxon>Bacteria</taxon>
        <taxon>Pseudomonadati</taxon>
        <taxon>Bacteroidota</taxon>
        <taxon>Flavobacteriia</taxon>
        <taxon>Flavobacteriales</taxon>
        <taxon>Flavobacteriaceae</taxon>
        <taxon>Maribacter</taxon>
    </lineage>
</organism>
<dbReference type="Proteomes" id="UP000245667">
    <property type="component" value="Unassembled WGS sequence"/>
</dbReference>
<dbReference type="RefSeq" id="WP_109649188.1">
    <property type="nucleotide sequence ID" value="NZ_JACWLN010000001.1"/>
</dbReference>
<evidence type="ECO:0000313" key="4">
    <source>
        <dbReference type="Proteomes" id="UP000651837"/>
    </source>
</evidence>
<evidence type="ECO:0000313" key="3">
    <source>
        <dbReference type="Proteomes" id="UP000245667"/>
    </source>
</evidence>
<reference evidence="1 4" key="2">
    <citation type="submission" date="2020-07" db="EMBL/GenBank/DDBJ databases">
        <title>The draft genome sequence of Maribacter polysiphoniae KCTC 22021.</title>
        <authorList>
            <person name="Mu L."/>
        </authorList>
    </citation>
    <scope>NUCLEOTIDE SEQUENCE [LARGE SCALE GENOMIC DNA]</scope>
    <source>
        <strain evidence="1 4">KCTC 22021</strain>
    </source>
</reference>
<proteinExistence type="predicted"/>
<sequence length="75" mass="8862">MKTYNSFTEIDKHLKILNLQREIDLEGFKLNVNRFKSDLYPSQLLGGLKGMVQKTLISYVLQRFLAFRKARQVEQ</sequence>
<dbReference type="Proteomes" id="UP000651837">
    <property type="component" value="Unassembled WGS sequence"/>
</dbReference>
<reference evidence="2 3" key="1">
    <citation type="submission" date="2018-05" db="EMBL/GenBank/DDBJ databases">
        <title>Genomic Encyclopedia of Archaeal and Bacterial Type Strains, Phase II (KMG-II): from individual species to whole genera.</title>
        <authorList>
            <person name="Goeker M."/>
        </authorList>
    </citation>
    <scope>NUCLEOTIDE SEQUENCE [LARGE SCALE GENOMIC DNA]</scope>
    <source>
        <strain evidence="2 3">DSM 23514</strain>
    </source>
</reference>
<evidence type="ECO:0000313" key="1">
    <source>
        <dbReference type="EMBL" id="MBD1259078.1"/>
    </source>
</evidence>
<gene>
    <name evidence="1" type="ORF">HZY62_00635</name>
    <name evidence="2" type="ORF">LX92_00998</name>
</gene>
<dbReference type="InterPro" id="IPR046290">
    <property type="entry name" value="DUF6327"/>
</dbReference>